<feature type="domain" description="HTH tetR-type" evidence="3">
    <location>
        <begin position="5"/>
        <end position="65"/>
    </location>
</feature>
<accession>A0A1E5KSD6</accession>
<name>A0A1E5KSD6_9ENTE</name>
<dbReference type="InterPro" id="IPR001647">
    <property type="entry name" value="HTH_TetR"/>
</dbReference>
<evidence type="ECO:0000256" key="1">
    <source>
        <dbReference type="ARBA" id="ARBA00023125"/>
    </source>
</evidence>
<reference evidence="4 5" key="1">
    <citation type="submission" date="2016-09" db="EMBL/GenBank/DDBJ databases">
        <authorList>
            <person name="Capua I."/>
            <person name="De Benedictis P."/>
            <person name="Joannis T."/>
            <person name="Lombin L.H."/>
            <person name="Cattoli G."/>
        </authorList>
    </citation>
    <scope>NUCLEOTIDE SEQUENCE [LARGE SCALE GENOMIC DNA]</scope>
    <source>
        <strain evidence="4 5">LMG 25899</strain>
    </source>
</reference>
<dbReference type="InterPro" id="IPR039532">
    <property type="entry name" value="TetR_C_Firmicutes"/>
</dbReference>
<dbReference type="PANTHER" id="PTHR43479">
    <property type="entry name" value="ACREF/ENVCD OPERON REPRESSOR-RELATED"/>
    <property type="match status" value="1"/>
</dbReference>
<dbReference type="AlphaFoldDB" id="A0A1E5KSD6"/>
<keyword evidence="1 2" id="KW-0238">DNA-binding</keyword>
<gene>
    <name evidence="4" type="ORF">BCR26_07125</name>
</gene>
<evidence type="ECO:0000259" key="3">
    <source>
        <dbReference type="PROSITE" id="PS50977"/>
    </source>
</evidence>
<proteinExistence type="predicted"/>
<dbReference type="EMBL" id="MIEK01000081">
    <property type="protein sequence ID" value="OEH80797.1"/>
    <property type="molecule type" value="Genomic_DNA"/>
</dbReference>
<dbReference type="InterPro" id="IPR050624">
    <property type="entry name" value="HTH-type_Tx_Regulator"/>
</dbReference>
<evidence type="ECO:0000313" key="4">
    <source>
        <dbReference type="EMBL" id="OEH80797.1"/>
    </source>
</evidence>
<dbReference type="Gene3D" id="1.10.357.10">
    <property type="entry name" value="Tetracycline Repressor, domain 2"/>
    <property type="match status" value="1"/>
</dbReference>
<organism evidence="4 5">
    <name type="scientific">Enterococcus rivorum</name>
    <dbReference type="NCBI Taxonomy" id="762845"/>
    <lineage>
        <taxon>Bacteria</taxon>
        <taxon>Bacillati</taxon>
        <taxon>Bacillota</taxon>
        <taxon>Bacilli</taxon>
        <taxon>Lactobacillales</taxon>
        <taxon>Enterococcaceae</taxon>
        <taxon>Enterococcus</taxon>
    </lineage>
</organism>
<protein>
    <submittedName>
        <fullName evidence="4">TetR family transcriptional regulator</fullName>
    </submittedName>
</protein>
<dbReference type="STRING" id="762845.BCR26_07125"/>
<dbReference type="PROSITE" id="PS50977">
    <property type="entry name" value="HTH_TETR_2"/>
    <property type="match status" value="1"/>
</dbReference>
<feature type="DNA-binding region" description="H-T-H motif" evidence="2">
    <location>
        <begin position="28"/>
        <end position="47"/>
    </location>
</feature>
<keyword evidence="5" id="KW-1185">Reference proteome</keyword>
<dbReference type="PANTHER" id="PTHR43479:SF7">
    <property type="entry name" value="TETR-FAMILY TRANSCRIPTIONAL REGULATOR"/>
    <property type="match status" value="1"/>
</dbReference>
<sequence>MSESQITKKAIAKALIDLCDRKLFSKISVQDITKEVGLNRQTFYYHFTDKYDLLRWVYMQDSLVYLDSTDLNLDNWEEQALKMLKAMKEKSDFYYNTVSSDSDILMSAFSEITIKLFSNLFDQMDEEKQLLPEDKAFYARFFSYGCSGVLNNWIIENYKETPLEIATQLFRLAKDTEFFSHRLYLQENE</sequence>
<dbReference type="SUPFAM" id="SSF46689">
    <property type="entry name" value="Homeodomain-like"/>
    <property type="match status" value="1"/>
</dbReference>
<dbReference type="Proteomes" id="UP000095256">
    <property type="component" value="Unassembled WGS sequence"/>
</dbReference>
<dbReference type="OrthoDB" id="9810250at2"/>
<evidence type="ECO:0000256" key="2">
    <source>
        <dbReference type="PROSITE-ProRule" id="PRU00335"/>
    </source>
</evidence>
<dbReference type="GO" id="GO:0003677">
    <property type="term" value="F:DNA binding"/>
    <property type="evidence" value="ECO:0007669"/>
    <property type="project" value="UniProtKB-UniRule"/>
</dbReference>
<comment type="caution">
    <text evidence="4">The sequence shown here is derived from an EMBL/GenBank/DDBJ whole genome shotgun (WGS) entry which is preliminary data.</text>
</comment>
<evidence type="ECO:0000313" key="5">
    <source>
        <dbReference type="Proteomes" id="UP000095256"/>
    </source>
</evidence>
<dbReference type="RefSeq" id="WP_069700315.1">
    <property type="nucleotide sequence ID" value="NZ_JAGGMA010000001.1"/>
</dbReference>
<dbReference type="Pfam" id="PF14278">
    <property type="entry name" value="TetR_C_8"/>
    <property type="match status" value="1"/>
</dbReference>
<dbReference type="Pfam" id="PF00440">
    <property type="entry name" value="TetR_N"/>
    <property type="match status" value="1"/>
</dbReference>
<dbReference type="InterPro" id="IPR009057">
    <property type="entry name" value="Homeodomain-like_sf"/>
</dbReference>